<keyword evidence="3" id="KW-1185">Reference proteome</keyword>
<gene>
    <name evidence="2" type="ORF">EYF80_047344</name>
</gene>
<comment type="caution">
    <text evidence="2">The sequence shown here is derived from an EMBL/GenBank/DDBJ whole genome shotgun (WGS) entry which is preliminary data.</text>
</comment>
<proteinExistence type="predicted"/>
<dbReference type="Proteomes" id="UP000314294">
    <property type="component" value="Unassembled WGS sequence"/>
</dbReference>
<protein>
    <submittedName>
        <fullName evidence="2">Uncharacterized protein</fullName>
    </submittedName>
</protein>
<feature type="compositionally biased region" description="Basic and acidic residues" evidence="1">
    <location>
        <begin position="64"/>
        <end position="73"/>
    </location>
</feature>
<evidence type="ECO:0000256" key="1">
    <source>
        <dbReference type="SAM" id="MobiDB-lite"/>
    </source>
</evidence>
<name>A0A4Z2FMY2_9TELE</name>
<feature type="compositionally biased region" description="Basic and acidic residues" evidence="1">
    <location>
        <begin position="16"/>
        <end position="25"/>
    </location>
</feature>
<dbReference type="AlphaFoldDB" id="A0A4Z2FMY2"/>
<sequence>MLTTTRWASKGGGGTRRSEGEENFRRGGRKRVGPVVRKKEEEWEKKKGGPVDDWRWFEQRLTESDDEPCELRQPRSRVAGEPGRGLFALTHNDGPLNPQANYSID</sequence>
<evidence type="ECO:0000313" key="2">
    <source>
        <dbReference type="EMBL" id="TNN42499.1"/>
    </source>
</evidence>
<dbReference type="EMBL" id="SRLO01001032">
    <property type="protein sequence ID" value="TNN42499.1"/>
    <property type="molecule type" value="Genomic_DNA"/>
</dbReference>
<accession>A0A4Z2FMY2</accession>
<feature type="region of interest" description="Disordered" evidence="1">
    <location>
        <begin position="64"/>
        <end position="105"/>
    </location>
</feature>
<organism evidence="2 3">
    <name type="scientific">Liparis tanakae</name>
    <name type="common">Tanaka's snailfish</name>
    <dbReference type="NCBI Taxonomy" id="230148"/>
    <lineage>
        <taxon>Eukaryota</taxon>
        <taxon>Metazoa</taxon>
        <taxon>Chordata</taxon>
        <taxon>Craniata</taxon>
        <taxon>Vertebrata</taxon>
        <taxon>Euteleostomi</taxon>
        <taxon>Actinopterygii</taxon>
        <taxon>Neopterygii</taxon>
        <taxon>Teleostei</taxon>
        <taxon>Neoteleostei</taxon>
        <taxon>Acanthomorphata</taxon>
        <taxon>Eupercaria</taxon>
        <taxon>Perciformes</taxon>
        <taxon>Cottioidei</taxon>
        <taxon>Cottales</taxon>
        <taxon>Liparidae</taxon>
        <taxon>Liparis</taxon>
    </lineage>
</organism>
<reference evidence="2 3" key="1">
    <citation type="submission" date="2019-03" db="EMBL/GenBank/DDBJ databases">
        <title>First draft genome of Liparis tanakae, snailfish: a comprehensive survey of snailfish specific genes.</title>
        <authorList>
            <person name="Kim W."/>
            <person name="Song I."/>
            <person name="Jeong J.-H."/>
            <person name="Kim D."/>
            <person name="Kim S."/>
            <person name="Ryu S."/>
            <person name="Song J.Y."/>
            <person name="Lee S.K."/>
        </authorList>
    </citation>
    <scope>NUCLEOTIDE SEQUENCE [LARGE SCALE GENOMIC DNA]</scope>
    <source>
        <tissue evidence="2">Muscle</tissue>
    </source>
</reference>
<feature type="region of interest" description="Disordered" evidence="1">
    <location>
        <begin position="1"/>
        <end position="44"/>
    </location>
</feature>
<evidence type="ECO:0000313" key="3">
    <source>
        <dbReference type="Proteomes" id="UP000314294"/>
    </source>
</evidence>